<dbReference type="Gene3D" id="3.90.550.10">
    <property type="entry name" value="Spore Coat Polysaccharide Biosynthesis Protein SpsA, Chain A"/>
    <property type="match status" value="1"/>
</dbReference>
<evidence type="ECO:0000313" key="6">
    <source>
        <dbReference type="Proteomes" id="UP000673552"/>
    </source>
</evidence>
<dbReference type="GO" id="GO:0016757">
    <property type="term" value="F:glycosyltransferase activity"/>
    <property type="evidence" value="ECO:0007669"/>
    <property type="project" value="UniProtKB-KW"/>
</dbReference>
<dbReference type="PANTHER" id="PTHR43179:SF12">
    <property type="entry name" value="GALACTOFURANOSYLTRANSFERASE GLFT2"/>
    <property type="match status" value="1"/>
</dbReference>
<protein>
    <recommendedName>
        <fullName evidence="7">Beta galactofuranosyl glycosyltransferase</fullName>
    </recommendedName>
</protein>
<keyword evidence="4" id="KW-0472">Membrane</keyword>
<keyword evidence="4" id="KW-0812">Transmembrane</keyword>
<dbReference type="SUPFAM" id="SSF53448">
    <property type="entry name" value="Nucleotide-diphospho-sugar transferases"/>
    <property type="match status" value="1"/>
</dbReference>
<dbReference type="OrthoDB" id="263942at2759"/>
<evidence type="ECO:0000256" key="1">
    <source>
        <dbReference type="ARBA" id="ARBA00006739"/>
    </source>
</evidence>
<sequence>MQPIHGTRLVKTRLRCGRRRLTSLIAVSLFLTVASVFVSLELLGLKSEPIRSAPLASTPDAGTVPQPDRAPLELLNSFLDCLTARINVDRHTGTEHPIPDDDASIPYMVMPVTVEEKLMASLICNLTVHIHRIVYVQNGAVPSMTAFLCAVVAALPFTQRVRVMRKPGNFGYATALNLAARDFLTLPFDEAPFFLMANNDVLLPGGMMKKALPLFFNASRAGRSMLDKMEAEVATEPNEYTPPQFRDVPLRSTDGRHVLVTSRLLPDRIRYQPLQQRRAAFAGFYGDLYPDVQDQTALWAVTRLALEVAGFFDENCYPAYFEDTDLKRRLRLLGFQELRVPGWEQTPLLHIGGGSRSGVGELFAPQFAKEANAFLQGSSAIINRVYWRPYVLMKYGPVEPNDLAVMVEPNKEDGTPLDAFVINERRRCVIEQLEQRLIDTFVADPLTPVSVIWDIIRGAEWGDGKPIQSRINGAVYYRNRSTLRLLADCAAVAGGLAVPRRASSASVAR</sequence>
<gene>
    <name evidence="5" type="ORF">LSCM1_02110</name>
</gene>
<keyword evidence="4" id="KW-1133">Transmembrane helix</keyword>
<keyword evidence="3" id="KW-0808">Transferase</keyword>
<dbReference type="KEGG" id="lmat:92512212"/>
<comment type="caution">
    <text evidence="5">The sequence shown here is derived from an EMBL/GenBank/DDBJ whole genome shotgun (WGS) entry which is preliminary data.</text>
</comment>
<name>A0A836GI72_9TRYP</name>
<keyword evidence="6" id="KW-1185">Reference proteome</keyword>
<reference evidence="5 6" key="1">
    <citation type="submission" date="2021-03" db="EMBL/GenBank/DDBJ databases">
        <title>Leishmania (Mundinia) martiniquensis Genome sequencing and assembly.</title>
        <authorList>
            <person name="Almutairi H."/>
            <person name="Gatherer D."/>
        </authorList>
    </citation>
    <scope>NUCLEOTIDE SEQUENCE [LARGE SCALE GENOMIC DNA]</scope>
    <source>
        <strain evidence="5">LSCM1</strain>
    </source>
</reference>
<dbReference type="GeneID" id="92512212"/>
<keyword evidence="2" id="KW-0328">Glycosyltransferase</keyword>
<feature type="transmembrane region" description="Helical" evidence="4">
    <location>
        <begin position="21"/>
        <end position="40"/>
    </location>
</feature>
<dbReference type="RefSeq" id="XP_067175075.1">
    <property type="nucleotide sequence ID" value="XM_067319700.1"/>
</dbReference>
<evidence type="ECO:0000256" key="3">
    <source>
        <dbReference type="ARBA" id="ARBA00022679"/>
    </source>
</evidence>
<dbReference type="PANTHER" id="PTHR43179">
    <property type="entry name" value="RHAMNOSYLTRANSFERASE WBBL"/>
    <property type="match status" value="1"/>
</dbReference>
<comment type="similarity">
    <text evidence="1">Belongs to the glycosyltransferase 2 family.</text>
</comment>
<evidence type="ECO:0000313" key="5">
    <source>
        <dbReference type="EMBL" id="KAG5468137.1"/>
    </source>
</evidence>
<proteinExistence type="inferred from homology"/>
<evidence type="ECO:0000256" key="2">
    <source>
        <dbReference type="ARBA" id="ARBA00022676"/>
    </source>
</evidence>
<evidence type="ECO:0008006" key="7">
    <source>
        <dbReference type="Google" id="ProtNLM"/>
    </source>
</evidence>
<dbReference type="InterPro" id="IPR029044">
    <property type="entry name" value="Nucleotide-diphossugar_trans"/>
</dbReference>
<dbReference type="Proteomes" id="UP000673552">
    <property type="component" value="Chromosome 34"/>
</dbReference>
<dbReference type="EMBL" id="JAFEUZ010000034">
    <property type="protein sequence ID" value="KAG5468137.1"/>
    <property type="molecule type" value="Genomic_DNA"/>
</dbReference>
<organism evidence="5 6">
    <name type="scientific">Leishmania martiniquensis</name>
    <dbReference type="NCBI Taxonomy" id="1580590"/>
    <lineage>
        <taxon>Eukaryota</taxon>
        <taxon>Discoba</taxon>
        <taxon>Euglenozoa</taxon>
        <taxon>Kinetoplastea</taxon>
        <taxon>Metakinetoplastina</taxon>
        <taxon>Trypanosomatida</taxon>
        <taxon>Trypanosomatidae</taxon>
        <taxon>Leishmaniinae</taxon>
        <taxon>Leishmania</taxon>
    </lineage>
</organism>
<dbReference type="AlphaFoldDB" id="A0A836GI72"/>
<accession>A0A836GI72</accession>
<evidence type="ECO:0000256" key="4">
    <source>
        <dbReference type="SAM" id="Phobius"/>
    </source>
</evidence>